<sequence length="552" mass="59639">MLASLAILLASCNCYNKMLKKVDRVSVSATPAVLTLKGSNVVTDVRVDFPAKYFNKKAVLKVTPVLVFEGGELVGTPKFIQGEKVKDNYTVIPYKTGGSYTQAVSFPYDERAKLSTLELRIESKCSKGCKKRKEFTPFAAIPVAEGVSTIQALADNAAYLSIMPDNFKRVTTISQNAEIMYLINKSNVRPGELTKDQVKMFEAFVKEYSDKDRATLGNVYAKGYASPDGPVKFNDELSKARSESGQKAISKTLESVNPKYDIAAYGEDWEGFKELVSASDIKDKDLILQVLAMYDNPVKRDEEIKNMTSVFDVLAKEILPQLRRTKLIADVDIEGRTDAEIKEAAASNIDVLSEEEMLYAATLTDDAAAQLKAYQAAATKYNSVRGYNNAGVVYARAGKVSQAKALFEKAAGMSKDAAITNNLGVVALMSGDAAAAQKYFAALNTADSKANMGLVNLAEGNYAEAAKALSGYNLAVAEVLNGNLSKAKSLLSNEKSAEADYLKAVIAMREGNSSSAVANLKSAIAKDPAMKAQATKDVEFSKLFGTTEFLAL</sequence>
<dbReference type="Proteomes" id="UP000636891">
    <property type="component" value="Unassembled WGS sequence"/>
</dbReference>
<dbReference type="EMBL" id="JACOOK010000002">
    <property type="protein sequence ID" value="MBC5616468.1"/>
    <property type="molecule type" value="Genomic_DNA"/>
</dbReference>
<evidence type="ECO:0000256" key="1">
    <source>
        <dbReference type="PROSITE-ProRule" id="PRU00339"/>
    </source>
</evidence>
<feature type="repeat" description="TPR" evidence="1">
    <location>
        <begin position="384"/>
        <end position="417"/>
    </location>
</feature>
<accession>A0ABR7CLD2</accession>
<comment type="caution">
    <text evidence="2">The sequence shown here is derived from an EMBL/GenBank/DDBJ whole genome shotgun (WGS) entry which is preliminary data.</text>
</comment>
<evidence type="ECO:0008006" key="4">
    <source>
        <dbReference type="Google" id="ProtNLM"/>
    </source>
</evidence>
<dbReference type="InterPro" id="IPR011990">
    <property type="entry name" value="TPR-like_helical_dom_sf"/>
</dbReference>
<reference evidence="2 3" key="1">
    <citation type="submission" date="2020-08" db="EMBL/GenBank/DDBJ databases">
        <title>Genome public.</title>
        <authorList>
            <person name="Liu C."/>
            <person name="Sun Q."/>
        </authorList>
    </citation>
    <scope>NUCLEOTIDE SEQUENCE [LARGE SCALE GENOMIC DNA]</scope>
    <source>
        <strain evidence="2 3">New-7</strain>
    </source>
</reference>
<name>A0ABR7CLD2_9BACT</name>
<keyword evidence="3" id="KW-1185">Reference proteome</keyword>
<proteinExistence type="predicted"/>
<evidence type="ECO:0000313" key="3">
    <source>
        <dbReference type="Proteomes" id="UP000636891"/>
    </source>
</evidence>
<dbReference type="SMART" id="SM00028">
    <property type="entry name" value="TPR"/>
    <property type="match status" value="2"/>
</dbReference>
<gene>
    <name evidence="2" type="ORF">H8S08_05455</name>
</gene>
<keyword evidence="1" id="KW-0802">TPR repeat</keyword>
<protein>
    <recommendedName>
        <fullName evidence="4">Tetratricopeptide repeat protein</fullName>
    </recommendedName>
</protein>
<dbReference type="SUPFAM" id="SSF48452">
    <property type="entry name" value="TPR-like"/>
    <property type="match status" value="1"/>
</dbReference>
<dbReference type="PROSITE" id="PS50005">
    <property type="entry name" value="TPR"/>
    <property type="match status" value="1"/>
</dbReference>
<organism evidence="2 3">
    <name type="scientific">Alistipes hominis</name>
    <dbReference type="NCBI Taxonomy" id="2763015"/>
    <lineage>
        <taxon>Bacteria</taxon>
        <taxon>Pseudomonadati</taxon>
        <taxon>Bacteroidota</taxon>
        <taxon>Bacteroidia</taxon>
        <taxon>Bacteroidales</taxon>
        <taxon>Rikenellaceae</taxon>
        <taxon>Alistipes</taxon>
    </lineage>
</organism>
<dbReference type="InterPro" id="IPR019734">
    <property type="entry name" value="TPR_rpt"/>
</dbReference>
<evidence type="ECO:0000313" key="2">
    <source>
        <dbReference type="EMBL" id="MBC5616468.1"/>
    </source>
</evidence>
<dbReference type="Gene3D" id="1.25.40.10">
    <property type="entry name" value="Tetratricopeptide repeat domain"/>
    <property type="match status" value="1"/>
</dbReference>